<evidence type="ECO:0000259" key="5">
    <source>
        <dbReference type="Pfam" id="PF05175"/>
    </source>
</evidence>
<dbReference type="GO" id="GO:0032259">
    <property type="term" value="P:methylation"/>
    <property type="evidence" value="ECO:0007669"/>
    <property type="project" value="UniProtKB-KW"/>
</dbReference>
<dbReference type="Pfam" id="PF05175">
    <property type="entry name" value="MTS"/>
    <property type="match status" value="1"/>
</dbReference>
<dbReference type="InterPro" id="IPR004557">
    <property type="entry name" value="PrmC-related"/>
</dbReference>
<dbReference type="PANTHER" id="PTHR45875">
    <property type="entry name" value="METHYLTRANSFERASE N6AMT1"/>
    <property type="match status" value="1"/>
</dbReference>
<evidence type="ECO:0000256" key="2">
    <source>
        <dbReference type="ARBA" id="ARBA00022603"/>
    </source>
</evidence>
<comment type="similarity">
    <text evidence="1">Belongs to the eukaryotic/archaeal PrmC-related family.</text>
</comment>
<dbReference type="NCBIfam" id="TIGR00537">
    <property type="entry name" value="hemK_rel_arch"/>
    <property type="match status" value="1"/>
</dbReference>
<dbReference type="PROSITE" id="PS00092">
    <property type="entry name" value="N6_MTASE"/>
    <property type="match status" value="1"/>
</dbReference>
<dbReference type="RefSeq" id="WP_192750188.1">
    <property type="nucleotide sequence ID" value="NZ_BAABJL010000236.1"/>
</dbReference>
<keyword evidence="7" id="KW-1185">Reference proteome</keyword>
<dbReference type="EMBL" id="JADBEM010000001">
    <property type="protein sequence ID" value="MBE1605981.1"/>
    <property type="molecule type" value="Genomic_DNA"/>
</dbReference>
<dbReference type="InterPro" id="IPR007848">
    <property type="entry name" value="Small_mtfrase_dom"/>
</dbReference>
<keyword evidence="4" id="KW-0949">S-adenosyl-L-methionine</keyword>
<keyword evidence="3 6" id="KW-0808">Transferase</keyword>
<evidence type="ECO:0000313" key="6">
    <source>
        <dbReference type="EMBL" id="MBE1605981.1"/>
    </source>
</evidence>
<dbReference type="Proteomes" id="UP000638648">
    <property type="component" value="Unassembled WGS sequence"/>
</dbReference>
<dbReference type="AlphaFoldDB" id="A0A927MTD6"/>
<dbReference type="InterPro" id="IPR002052">
    <property type="entry name" value="DNA_methylase_N6_adenine_CS"/>
</dbReference>
<dbReference type="CDD" id="cd02440">
    <property type="entry name" value="AdoMet_MTases"/>
    <property type="match status" value="1"/>
</dbReference>
<dbReference type="GO" id="GO:0035657">
    <property type="term" value="C:eRF1 methyltransferase complex"/>
    <property type="evidence" value="ECO:0007669"/>
    <property type="project" value="TreeGrafter"/>
</dbReference>
<reference evidence="6" key="1">
    <citation type="submission" date="2020-10" db="EMBL/GenBank/DDBJ databases">
        <title>Sequencing the genomes of 1000 actinobacteria strains.</title>
        <authorList>
            <person name="Klenk H.-P."/>
        </authorList>
    </citation>
    <scope>NUCLEOTIDE SEQUENCE</scope>
    <source>
        <strain evidence="6">DSM 45354</strain>
    </source>
</reference>
<dbReference type="GO" id="GO:0003676">
    <property type="term" value="F:nucleic acid binding"/>
    <property type="evidence" value="ECO:0007669"/>
    <property type="project" value="InterPro"/>
</dbReference>
<organism evidence="6 7">
    <name type="scientific">Actinopolymorpha pittospori</name>
    <dbReference type="NCBI Taxonomy" id="648752"/>
    <lineage>
        <taxon>Bacteria</taxon>
        <taxon>Bacillati</taxon>
        <taxon>Actinomycetota</taxon>
        <taxon>Actinomycetes</taxon>
        <taxon>Propionibacteriales</taxon>
        <taxon>Actinopolymorphaceae</taxon>
        <taxon>Actinopolymorpha</taxon>
    </lineage>
</organism>
<dbReference type="InterPro" id="IPR029063">
    <property type="entry name" value="SAM-dependent_MTases_sf"/>
</dbReference>
<evidence type="ECO:0000313" key="7">
    <source>
        <dbReference type="Proteomes" id="UP000638648"/>
    </source>
</evidence>
<gene>
    <name evidence="6" type="ORF">HEB94_002829</name>
</gene>
<dbReference type="Gene3D" id="3.40.50.150">
    <property type="entry name" value="Vaccinia Virus protein VP39"/>
    <property type="match status" value="1"/>
</dbReference>
<dbReference type="GO" id="GO:0102559">
    <property type="term" value="F:peptide chain release factor N(5)-glutamine methyltransferase activity"/>
    <property type="evidence" value="ECO:0007669"/>
    <property type="project" value="UniProtKB-EC"/>
</dbReference>
<protein>
    <submittedName>
        <fullName evidence="6">Release factor glutamine methyltransferase</fullName>
        <ecNumber evidence="6">2.1.1.297</ecNumber>
    </submittedName>
</protein>
<dbReference type="EC" id="2.1.1.297" evidence="6"/>
<keyword evidence="2 6" id="KW-0489">Methyltransferase</keyword>
<comment type="caution">
    <text evidence="6">The sequence shown here is derived from an EMBL/GenBank/DDBJ whole genome shotgun (WGS) entry which is preliminary data.</text>
</comment>
<evidence type="ECO:0000256" key="3">
    <source>
        <dbReference type="ARBA" id="ARBA00022679"/>
    </source>
</evidence>
<evidence type="ECO:0000256" key="1">
    <source>
        <dbReference type="ARBA" id="ARBA00006149"/>
    </source>
</evidence>
<dbReference type="SUPFAM" id="SSF53335">
    <property type="entry name" value="S-adenosyl-L-methionine-dependent methyltransferases"/>
    <property type="match status" value="1"/>
</dbReference>
<dbReference type="InterPro" id="IPR052190">
    <property type="entry name" value="Euk-Arch_PrmC-MTase"/>
</dbReference>
<feature type="domain" description="Methyltransferase small" evidence="5">
    <location>
        <begin position="3"/>
        <end position="106"/>
    </location>
</feature>
<name>A0A927MTD6_9ACTN</name>
<proteinExistence type="inferred from homology"/>
<evidence type="ECO:0000256" key="4">
    <source>
        <dbReference type="ARBA" id="ARBA00022691"/>
    </source>
</evidence>
<accession>A0A927MTD6</accession>
<dbReference type="PANTHER" id="PTHR45875:SF1">
    <property type="entry name" value="METHYLTRANSFERASE N6AMT1"/>
    <property type="match status" value="1"/>
</dbReference>
<sequence length="218" mass="23545">MWMLRLPGVYAPQHDSRLLVAALGRERLPSGARVLDLCTGSGLLAVAAARAGAKEVTAVDISWRAVWTARTNARLRRLPVTVRRGDLGAPVLGERFDLVLANPPYVPALGAGWARTSRAALGWDAGWDGRALLDPLCALLPRMLSSHGVVLLVHSALCGVGRTILRLRDVGVRARVADRLVVPFGPVMLGRASWLEERGYIRPGQREEELVVIRGSAS</sequence>